<dbReference type="Pfam" id="PF00392">
    <property type="entry name" value="GntR"/>
    <property type="match status" value="1"/>
</dbReference>
<dbReference type="InterPro" id="IPR036390">
    <property type="entry name" value="WH_DNA-bd_sf"/>
</dbReference>
<dbReference type="OrthoDB" id="9781630at2"/>
<protein>
    <submittedName>
        <fullName evidence="5">GntR family transcriptional regulator</fullName>
    </submittedName>
</protein>
<dbReference type="InterPro" id="IPR000485">
    <property type="entry name" value="AsnC-type_HTH_dom"/>
</dbReference>
<evidence type="ECO:0000256" key="2">
    <source>
        <dbReference type="ARBA" id="ARBA00023125"/>
    </source>
</evidence>
<dbReference type="InterPro" id="IPR000524">
    <property type="entry name" value="Tscrpt_reg_HTH_GntR"/>
</dbReference>
<dbReference type="EMBL" id="QJSX01000007">
    <property type="protein sequence ID" value="PYE53775.1"/>
    <property type="molecule type" value="Genomic_DNA"/>
</dbReference>
<reference evidence="5 6" key="1">
    <citation type="submission" date="2018-06" db="EMBL/GenBank/DDBJ databases">
        <title>Genomic Encyclopedia of Type Strains, Phase IV (KMG-IV): sequencing the most valuable type-strain genomes for metagenomic binning, comparative biology and taxonomic classification.</title>
        <authorList>
            <person name="Goeker M."/>
        </authorList>
    </citation>
    <scope>NUCLEOTIDE SEQUENCE [LARGE SCALE GENOMIC DNA]</scope>
    <source>
        <strain evidence="5 6">DSM 18048</strain>
    </source>
</reference>
<accession>A0A318S5E7</accession>
<dbReference type="Proteomes" id="UP000248326">
    <property type="component" value="Unassembled WGS sequence"/>
</dbReference>
<evidence type="ECO:0000259" key="4">
    <source>
        <dbReference type="PROSITE" id="PS50949"/>
    </source>
</evidence>
<dbReference type="SUPFAM" id="SSF48008">
    <property type="entry name" value="GntR ligand-binding domain-like"/>
    <property type="match status" value="1"/>
</dbReference>
<dbReference type="PRINTS" id="PR00033">
    <property type="entry name" value="HTHASNC"/>
</dbReference>
<dbReference type="PANTHER" id="PTHR43537:SF24">
    <property type="entry name" value="GLUCONATE OPERON TRANSCRIPTIONAL REPRESSOR"/>
    <property type="match status" value="1"/>
</dbReference>
<dbReference type="PRINTS" id="PR00035">
    <property type="entry name" value="HTHGNTR"/>
</dbReference>
<comment type="caution">
    <text evidence="5">The sequence shown here is derived from an EMBL/GenBank/DDBJ whole genome shotgun (WGS) entry which is preliminary data.</text>
</comment>
<dbReference type="PROSITE" id="PS50949">
    <property type="entry name" value="HTH_GNTR"/>
    <property type="match status" value="1"/>
</dbReference>
<organism evidence="5 6">
    <name type="scientific">Deinococcus yavapaiensis KR-236</name>
    <dbReference type="NCBI Taxonomy" id="694435"/>
    <lineage>
        <taxon>Bacteria</taxon>
        <taxon>Thermotogati</taxon>
        <taxon>Deinococcota</taxon>
        <taxon>Deinococci</taxon>
        <taxon>Deinococcales</taxon>
        <taxon>Deinococcaceae</taxon>
        <taxon>Deinococcus</taxon>
    </lineage>
</organism>
<dbReference type="CDD" id="cd07377">
    <property type="entry name" value="WHTH_GntR"/>
    <property type="match status" value="1"/>
</dbReference>
<keyword evidence="3" id="KW-0804">Transcription</keyword>
<evidence type="ECO:0000256" key="3">
    <source>
        <dbReference type="ARBA" id="ARBA00023163"/>
    </source>
</evidence>
<feature type="domain" description="HTH gntR-type" evidence="4">
    <location>
        <begin position="13"/>
        <end position="80"/>
    </location>
</feature>
<dbReference type="InterPro" id="IPR008920">
    <property type="entry name" value="TF_FadR/GntR_C"/>
</dbReference>
<dbReference type="InterPro" id="IPR011711">
    <property type="entry name" value="GntR_C"/>
</dbReference>
<name>A0A318S5E7_9DEIO</name>
<dbReference type="Gene3D" id="1.20.120.530">
    <property type="entry name" value="GntR ligand-binding domain-like"/>
    <property type="match status" value="1"/>
</dbReference>
<dbReference type="PANTHER" id="PTHR43537">
    <property type="entry name" value="TRANSCRIPTIONAL REGULATOR, GNTR FAMILY"/>
    <property type="match status" value="1"/>
</dbReference>
<dbReference type="InterPro" id="IPR036388">
    <property type="entry name" value="WH-like_DNA-bd_sf"/>
</dbReference>
<keyword evidence="6" id="KW-1185">Reference proteome</keyword>
<dbReference type="GO" id="GO:0003700">
    <property type="term" value="F:DNA-binding transcription factor activity"/>
    <property type="evidence" value="ECO:0007669"/>
    <property type="project" value="InterPro"/>
</dbReference>
<dbReference type="SMART" id="SM00345">
    <property type="entry name" value="HTH_GNTR"/>
    <property type="match status" value="1"/>
</dbReference>
<gene>
    <name evidence="5" type="ORF">DES52_10733</name>
</gene>
<sequence length="222" mass="25005">MPIPPTASKRARSLAREDVYTQLSTWIIDGTLAPEEPLRDQEIAERLGVSRTPVREALRRLEDEGFVETALNRWTRVAPLRVEQAAELYLVVEALEVLALRLAAPALTAPDLERLRALDARLQVALRDHDAREAVETDTAFHDVWIARSGNRELQGTLESLKRKLRRVELAYFNATSSGEASLDEHARILDALRSGDTSEAVRALENNWRASLSRLRRVLTP</sequence>
<dbReference type="Pfam" id="PF07729">
    <property type="entry name" value="FCD"/>
    <property type="match status" value="1"/>
</dbReference>
<dbReference type="RefSeq" id="WP_110886687.1">
    <property type="nucleotide sequence ID" value="NZ_QJSX01000007.1"/>
</dbReference>
<evidence type="ECO:0000256" key="1">
    <source>
        <dbReference type="ARBA" id="ARBA00023015"/>
    </source>
</evidence>
<dbReference type="GO" id="GO:0043565">
    <property type="term" value="F:sequence-specific DNA binding"/>
    <property type="evidence" value="ECO:0007669"/>
    <property type="project" value="InterPro"/>
</dbReference>
<evidence type="ECO:0000313" key="6">
    <source>
        <dbReference type="Proteomes" id="UP000248326"/>
    </source>
</evidence>
<keyword evidence="2" id="KW-0238">DNA-binding</keyword>
<dbReference type="Gene3D" id="1.10.10.10">
    <property type="entry name" value="Winged helix-like DNA-binding domain superfamily/Winged helix DNA-binding domain"/>
    <property type="match status" value="1"/>
</dbReference>
<keyword evidence="1" id="KW-0805">Transcription regulation</keyword>
<evidence type="ECO:0000313" key="5">
    <source>
        <dbReference type="EMBL" id="PYE53775.1"/>
    </source>
</evidence>
<dbReference type="SUPFAM" id="SSF46785">
    <property type="entry name" value="Winged helix' DNA-binding domain"/>
    <property type="match status" value="1"/>
</dbReference>
<proteinExistence type="predicted"/>
<dbReference type="SMART" id="SM00895">
    <property type="entry name" value="FCD"/>
    <property type="match status" value="1"/>
</dbReference>
<dbReference type="AlphaFoldDB" id="A0A318S5E7"/>